<comment type="similarity">
    <text evidence="1">Belongs to the barstar family.</text>
</comment>
<dbReference type="EMBL" id="BSSA01000005">
    <property type="protein sequence ID" value="GLW69635.1"/>
    <property type="molecule type" value="Genomic_DNA"/>
</dbReference>
<feature type="domain" description="Barstar (barnase inhibitor)" evidence="2">
    <location>
        <begin position="35"/>
        <end position="118"/>
    </location>
</feature>
<dbReference type="InterPro" id="IPR000468">
    <property type="entry name" value="Barstar"/>
</dbReference>
<comment type="caution">
    <text evidence="3">The sequence shown here is derived from an EMBL/GenBank/DDBJ whole genome shotgun (WGS) entry which is preliminary data.</text>
</comment>
<dbReference type="Pfam" id="PF01337">
    <property type="entry name" value="Barstar"/>
    <property type="match status" value="1"/>
</dbReference>
<name>A0A9W6V248_9ACTN</name>
<sequence>MHHYWTGEAPWVHHLEEDARRSSFLLPPSGTSYVAWLDGAEMGNEQGLFEQMSVRLRFPVYFGWNWNALSDCLRDMKWVPADHYLIVIERSALVLQECVEDRETLLGILNAAGRRWGHGMDQPGKSFNSLLL</sequence>
<evidence type="ECO:0000313" key="3">
    <source>
        <dbReference type="EMBL" id="GLW69635.1"/>
    </source>
</evidence>
<dbReference type="Gene3D" id="3.30.370.10">
    <property type="entry name" value="Barstar-like"/>
    <property type="match status" value="1"/>
</dbReference>
<accession>A0A9W6V248</accession>
<reference evidence="3" key="1">
    <citation type="submission" date="2023-02" db="EMBL/GenBank/DDBJ databases">
        <title>Kitasatospora phosalacinea NBRC 14627.</title>
        <authorList>
            <person name="Ichikawa N."/>
            <person name="Sato H."/>
            <person name="Tonouchi N."/>
        </authorList>
    </citation>
    <scope>NUCLEOTIDE SEQUENCE</scope>
    <source>
        <strain evidence="3">NBRC 14627</strain>
    </source>
</reference>
<evidence type="ECO:0000259" key="2">
    <source>
        <dbReference type="Pfam" id="PF01337"/>
    </source>
</evidence>
<dbReference type="SUPFAM" id="SSF52038">
    <property type="entry name" value="Barstar-related"/>
    <property type="match status" value="1"/>
</dbReference>
<protein>
    <recommendedName>
        <fullName evidence="2">Barstar (barnase inhibitor) domain-containing protein</fullName>
    </recommendedName>
</protein>
<proteinExistence type="inferred from homology"/>
<organism evidence="3 4">
    <name type="scientific">Kitasatospora phosalacinea</name>
    <dbReference type="NCBI Taxonomy" id="2065"/>
    <lineage>
        <taxon>Bacteria</taxon>
        <taxon>Bacillati</taxon>
        <taxon>Actinomycetota</taxon>
        <taxon>Actinomycetes</taxon>
        <taxon>Kitasatosporales</taxon>
        <taxon>Streptomycetaceae</taxon>
        <taxon>Kitasatospora</taxon>
    </lineage>
</organism>
<dbReference type="Proteomes" id="UP001165041">
    <property type="component" value="Unassembled WGS sequence"/>
</dbReference>
<evidence type="ECO:0000256" key="1">
    <source>
        <dbReference type="ARBA" id="ARBA00006845"/>
    </source>
</evidence>
<dbReference type="AlphaFoldDB" id="A0A9W6V248"/>
<dbReference type="InterPro" id="IPR035905">
    <property type="entry name" value="Barstar-like_sf"/>
</dbReference>
<gene>
    <name evidence="3" type="ORF">Kpho02_19340</name>
</gene>
<evidence type="ECO:0000313" key="4">
    <source>
        <dbReference type="Proteomes" id="UP001165041"/>
    </source>
</evidence>